<keyword evidence="8" id="KW-1185">Reference proteome</keyword>
<sequence>MKGANGSFLIASACPDPYCANCQLSAVAAGRMPQCPSGCTQCNHERIPSSLGAFSPSYPIPGLGHVPAFAGSFYPHSFGGSGAGLMPQSNVCSWTVGGAYCGKRFATSEELLNHLRTHTNPTTGGAEVGAPGLLSPLSNLSACHSHYANLVSAAAVSSGGPPSLTTSAGLRRTAYPSLSDVTSLANRYHPYKPPSLPVIGGLPSSSVPQLSGLSPSAAALSMYYSPYGIYAGRIGPPVHP</sequence>
<evidence type="ECO:0000313" key="8">
    <source>
        <dbReference type="Proteomes" id="UP001497444"/>
    </source>
</evidence>
<evidence type="ECO:0000256" key="2">
    <source>
        <dbReference type="ARBA" id="ARBA00022723"/>
    </source>
</evidence>
<dbReference type="Gene3D" id="3.30.160.60">
    <property type="entry name" value="Classic Zinc Finger"/>
    <property type="match status" value="1"/>
</dbReference>
<dbReference type="InterPro" id="IPR013087">
    <property type="entry name" value="Znf_C2H2_type"/>
</dbReference>
<keyword evidence="4" id="KW-0862">Zinc</keyword>
<evidence type="ECO:0000256" key="4">
    <source>
        <dbReference type="ARBA" id="ARBA00022833"/>
    </source>
</evidence>
<keyword evidence="3 5" id="KW-0863">Zinc-finger</keyword>
<feature type="domain" description="C2H2-type" evidence="6">
    <location>
        <begin position="90"/>
        <end position="123"/>
    </location>
</feature>
<comment type="caution">
    <text evidence="7">The sequence shown here is derived from an EMBL/GenBank/DDBJ whole genome shotgun (WGS) entry which is preliminary data.</text>
</comment>
<comment type="similarity">
    <text evidence="1">Belongs to the Elbow/Noc family.</text>
</comment>
<dbReference type="EMBL" id="CAXAQS010000844">
    <property type="protein sequence ID" value="CAK9253396.1"/>
    <property type="molecule type" value="Genomic_DNA"/>
</dbReference>
<protein>
    <recommendedName>
        <fullName evidence="6">C2H2-type domain-containing protein</fullName>
    </recommendedName>
</protein>
<name>A0ABP0VHG0_9BRYO</name>
<keyword evidence="2" id="KW-0479">Metal-binding</keyword>
<evidence type="ECO:0000313" key="7">
    <source>
        <dbReference type="EMBL" id="CAK9253396.1"/>
    </source>
</evidence>
<accession>A0ABP0VHG0</accession>
<dbReference type="PANTHER" id="PTHR12522:SF4">
    <property type="entry name" value="ZINC FINGER PROTEIN ELBOW"/>
    <property type="match status" value="1"/>
</dbReference>
<evidence type="ECO:0000259" key="6">
    <source>
        <dbReference type="PROSITE" id="PS50157"/>
    </source>
</evidence>
<dbReference type="PROSITE" id="PS50157">
    <property type="entry name" value="ZINC_FINGER_C2H2_2"/>
    <property type="match status" value="1"/>
</dbReference>
<proteinExistence type="inferred from homology"/>
<reference evidence="7" key="1">
    <citation type="submission" date="2024-02" db="EMBL/GenBank/DDBJ databases">
        <authorList>
            <consortium name="ELIXIR-Norway"/>
            <consortium name="Elixir Norway"/>
        </authorList>
    </citation>
    <scope>NUCLEOTIDE SEQUENCE</scope>
</reference>
<organism evidence="7 8">
    <name type="scientific">Sphagnum jensenii</name>
    <dbReference type="NCBI Taxonomy" id="128206"/>
    <lineage>
        <taxon>Eukaryota</taxon>
        <taxon>Viridiplantae</taxon>
        <taxon>Streptophyta</taxon>
        <taxon>Embryophyta</taxon>
        <taxon>Bryophyta</taxon>
        <taxon>Sphagnophytina</taxon>
        <taxon>Sphagnopsida</taxon>
        <taxon>Sphagnales</taxon>
        <taxon>Sphagnaceae</taxon>
        <taxon>Sphagnum</taxon>
    </lineage>
</organism>
<evidence type="ECO:0000256" key="1">
    <source>
        <dbReference type="ARBA" id="ARBA00010144"/>
    </source>
</evidence>
<dbReference type="Proteomes" id="UP001497444">
    <property type="component" value="Unassembled WGS sequence"/>
</dbReference>
<evidence type="ECO:0000256" key="3">
    <source>
        <dbReference type="ARBA" id="ARBA00022771"/>
    </source>
</evidence>
<gene>
    <name evidence="7" type="ORF">CSSPJE1EN1_LOCUS28774</name>
</gene>
<dbReference type="PANTHER" id="PTHR12522">
    <property type="entry name" value="ZINC-FINGER PROTEIN NOLZ1-RELATED"/>
    <property type="match status" value="1"/>
</dbReference>
<evidence type="ECO:0000256" key="5">
    <source>
        <dbReference type="PROSITE-ProRule" id="PRU00042"/>
    </source>
</evidence>
<dbReference type="InterPro" id="IPR051520">
    <property type="entry name" value="Elbow/Noc_ZnFinger"/>
</dbReference>